<accession>A0AA37TTS4</accession>
<organism evidence="1 2">
    <name type="scientific">Paraferrimonas haliotis</name>
    <dbReference type="NCBI Taxonomy" id="2013866"/>
    <lineage>
        <taxon>Bacteria</taxon>
        <taxon>Pseudomonadati</taxon>
        <taxon>Pseudomonadota</taxon>
        <taxon>Gammaproteobacteria</taxon>
        <taxon>Alteromonadales</taxon>
        <taxon>Ferrimonadaceae</taxon>
        <taxon>Paraferrimonas</taxon>
    </lineage>
</organism>
<evidence type="ECO:0000313" key="1">
    <source>
        <dbReference type="EMBL" id="GLS82809.1"/>
    </source>
</evidence>
<keyword evidence="2" id="KW-1185">Reference proteome</keyword>
<dbReference type="AlphaFoldDB" id="A0AA37TTS4"/>
<dbReference type="RefSeq" id="WP_095500015.1">
    <property type="nucleotide sequence ID" value="NZ_BSPO01000002.1"/>
</dbReference>
<protein>
    <submittedName>
        <fullName evidence="1">Uncharacterized protein</fullName>
    </submittedName>
</protein>
<proteinExistence type="predicted"/>
<reference evidence="1 2" key="1">
    <citation type="journal article" date="2014" name="Int. J. Syst. Evol. Microbiol.">
        <title>Complete genome sequence of Corynebacterium casei LMG S-19264T (=DSM 44701T), isolated from a smear-ripened cheese.</title>
        <authorList>
            <consortium name="US DOE Joint Genome Institute (JGI-PGF)"/>
            <person name="Walter F."/>
            <person name="Albersmeier A."/>
            <person name="Kalinowski J."/>
            <person name="Ruckert C."/>
        </authorList>
    </citation>
    <scope>NUCLEOTIDE SEQUENCE [LARGE SCALE GENOMIC DNA]</scope>
    <source>
        <strain evidence="1 2">NBRC 112785</strain>
    </source>
</reference>
<comment type="caution">
    <text evidence="1">The sequence shown here is derived from an EMBL/GenBank/DDBJ whole genome shotgun (WGS) entry which is preliminary data.</text>
</comment>
<gene>
    <name evidence="1" type="ORF">GCM10007894_07860</name>
</gene>
<dbReference type="EMBL" id="BSPO01000002">
    <property type="protein sequence ID" value="GLS82809.1"/>
    <property type="molecule type" value="Genomic_DNA"/>
</dbReference>
<name>A0AA37TTS4_9GAMM</name>
<dbReference type="Proteomes" id="UP001157439">
    <property type="component" value="Unassembled WGS sequence"/>
</dbReference>
<evidence type="ECO:0000313" key="2">
    <source>
        <dbReference type="Proteomes" id="UP001157439"/>
    </source>
</evidence>
<sequence length="319" mass="35969">MISLPSAQLNLTNNSGLVEARYQLRLPDIAQSFNGLSLAQLIARVNLIYRQCPEAQSWAASSLALGDCSPELYRVREQALALEWLSEHSWQMWRLAHDWLGPDKARMQLLSRWRAELLSRKQALPDKRWLVNDRVQACSLAPLLDWQQQWRELVYQPLLEQSESDQLNGLFQPEFEAVARYETGSLVRVGGADGSFSARLTSLWDEAWLASAALCDSGVLPELNPVRGLVKAARGQLQHSGHWRNQASLKAGQQVSDYRIEIPTKSILQSLCHSLSGLEWSSLFANQLLLNQWLLSHSPCLEVNVQWSSEVTDSNTKLG</sequence>